<proteinExistence type="inferred from homology"/>
<feature type="domain" description="RNA polymerase sigma-70 region 2" evidence="7">
    <location>
        <begin position="57"/>
        <end position="123"/>
    </location>
</feature>
<dbReference type="Pfam" id="PF04542">
    <property type="entry name" value="Sigma70_r2"/>
    <property type="match status" value="1"/>
</dbReference>
<protein>
    <submittedName>
        <fullName evidence="10">Sigma-70 family RNA polymerase sigma factor</fullName>
    </submittedName>
</protein>
<accession>A0ABV5K7G9</accession>
<comment type="similarity">
    <text evidence="1">Belongs to the sigma-70 factor family. ECF subfamily.</text>
</comment>
<dbReference type="SUPFAM" id="SSF88946">
    <property type="entry name" value="Sigma2 domain of RNA polymerase sigma factors"/>
    <property type="match status" value="1"/>
</dbReference>
<dbReference type="InterPro" id="IPR036388">
    <property type="entry name" value="WH-like_DNA-bd_sf"/>
</dbReference>
<dbReference type="InterPro" id="IPR039425">
    <property type="entry name" value="RNA_pol_sigma-70-like"/>
</dbReference>
<sequence>MLSQLTSKRRDATGQRRRTAVASARSAADTVAADQRASDRHLIERARTGDAAAVADLYAAHHPVARAIAQRLCRPSDVDDVVSEAFTKVLDQIARGAGPQVSFRAYLITAVRSASADVGRARARLLPTDTVEDLRQEETTQADDEPHSTLRSDSEVLAQALASLPARWQLVIWWTTVEGRSLADVGTELGLKANAVAALAFRARQGLRDAYLALHVRQSTEPDCDAVRGDFPAYVRGRLEESLVDAVESHLPDCAPCREVLDELHSLLVVGAAR</sequence>
<feature type="compositionally biased region" description="Basic and acidic residues" evidence="6">
    <location>
        <begin position="132"/>
        <end position="150"/>
    </location>
</feature>
<evidence type="ECO:0000256" key="6">
    <source>
        <dbReference type="SAM" id="MobiDB-lite"/>
    </source>
</evidence>
<dbReference type="PANTHER" id="PTHR43133:SF8">
    <property type="entry name" value="RNA POLYMERASE SIGMA FACTOR HI_1459-RELATED"/>
    <property type="match status" value="1"/>
</dbReference>
<dbReference type="InterPro" id="IPR013324">
    <property type="entry name" value="RNA_pol_sigma_r3/r4-like"/>
</dbReference>
<organism evidence="10 11">
    <name type="scientific">Nocardioides plantarum</name>
    <dbReference type="NCBI Taxonomy" id="29299"/>
    <lineage>
        <taxon>Bacteria</taxon>
        <taxon>Bacillati</taxon>
        <taxon>Actinomycetota</taxon>
        <taxon>Actinomycetes</taxon>
        <taxon>Propionibacteriales</taxon>
        <taxon>Nocardioidaceae</taxon>
        <taxon>Nocardioides</taxon>
    </lineage>
</organism>
<dbReference type="InterPro" id="IPR007627">
    <property type="entry name" value="RNA_pol_sigma70_r2"/>
</dbReference>
<feature type="domain" description="Putative zinc-finger" evidence="9">
    <location>
        <begin position="224"/>
        <end position="258"/>
    </location>
</feature>
<dbReference type="Pfam" id="PF13490">
    <property type="entry name" value="zf-HC2"/>
    <property type="match status" value="1"/>
</dbReference>
<dbReference type="PANTHER" id="PTHR43133">
    <property type="entry name" value="RNA POLYMERASE ECF-TYPE SIGMA FACTO"/>
    <property type="match status" value="1"/>
</dbReference>
<dbReference type="InterPro" id="IPR013249">
    <property type="entry name" value="RNA_pol_sigma70_r4_t2"/>
</dbReference>
<evidence type="ECO:0000259" key="8">
    <source>
        <dbReference type="Pfam" id="PF08281"/>
    </source>
</evidence>
<dbReference type="RefSeq" id="WP_140008133.1">
    <property type="nucleotide sequence ID" value="NZ_JBHMDG010000008.1"/>
</dbReference>
<evidence type="ECO:0000256" key="5">
    <source>
        <dbReference type="ARBA" id="ARBA00023163"/>
    </source>
</evidence>
<evidence type="ECO:0000256" key="1">
    <source>
        <dbReference type="ARBA" id="ARBA00010641"/>
    </source>
</evidence>
<dbReference type="InterPro" id="IPR013325">
    <property type="entry name" value="RNA_pol_sigma_r2"/>
</dbReference>
<dbReference type="EMBL" id="JBHMDG010000008">
    <property type="protein sequence ID" value="MFB9312697.1"/>
    <property type="molecule type" value="Genomic_DNA"/>
</dbReference>
<keyword evidence="5" id="KW-0804">Transcription</keyword>
<dbReference type="NCBIfam" id="TIGR02937">
    <property type="entry name" value="sigma70-ECF"/>
    <property type="match status" value="1"/>
</dbReference>
<keyword evidence="11" id="KW-1185">Reference proteome</keyword>
<dbReference type="Gene3D" id="1.10.1740.10">
    <property type="match status" value="1"/>
</dbReference>
<reference evidence="10 11" key="1">
    <citation type="submission" date="2024-09" db="EMBL/GenBank/DDBJ databases">
        <authorList>
            <person name="Sun Q."/>
            <person name="Mori K."/>
        </authorList>
    </citation>
    <scope>NUCLEOTIDE SEQUENCE [LARGE SCALE GENOMIC DNA]</scope>
    <source>
        <strain evidence="10 11">JCM 9626</strain>
    </source>
</reference>
<dbReference type="SUPFAM" id="SSF88659">
    <property type="entry name" value="Sigma3 and sigma4 domains of RNA polymerase sigma factors"/>
    <property type="match status" value="1"/>
</dbReference>
<feature type="region of interest" description="Disordered" evidence="6">
    <location>
        <begin position="129"/>
        <end position="150"/>
    </location>
</feature>
<dbReference type="InterPro" id="IPR027383">
    <property type="entry name" value="Znf_put"/>
</dbReference>
<dbReference type="InterPro" id="IPR014284">
    <property type="entry name" value="RNA_pol_sigma-70_dom"/>
</dbReference>
<keyword evidence="4" id="KW-0238">DNA-binding</keyword>
<dbReference type="Pfam" id="PF08281">
    <property type="entry name" value="Sigma70_r4_2"/>
    <property type="match status" value="1"/>
</dbReference>
<feature type="domain" description="RNA polymerase sigma factor 70 region 4 type 2" evidence="8">
    <location>
        <begin position="155"/>
        <end position="205"/>
    </location>
</feature>
<evidence type="ECO:0000313" key="10">
    <source>
        <dbReference type="EMBL" id="MFB9312697.1"/>
    </source>
</evidence>
<dbReference type="Gene3D" id="1.10.10.1320">
    <property type="entry name" value="Anti-sigma factor, zinc-finger domain"/>
    <property type="match status" value="1"/>
</dbReference>
<evidence type="ECO:0000313" key="11">
    <source>
        <dbReference type="Proteomes" id="UP001589750"/>
    </source>
</evidence>
<comment type="caution">
    <text evidence="10">The sequence shown here is derived from an EMBL/GenBank/DDBJ whole genome shotgun (WGS) entry which is preliminary data.</text>
</comment>
<keyword evidence="2" id="KW-0805">Transcription regulation</keyword>
<evidence type="ECO:0000256" key="3">
    <source>
        <dbReference type="ARBA" id="ARBA00023082"/>
    </source>
</evidence>
<evidence type="ECO:0000259" key="7">
    <source>
        <dbReference type="Pfam" id="PF04542"/>
    </source>
</evidence>
<evidence type="ECO:0000259" key="9">
    <source>
        <dbReference type="Pfam" id="PF13490"/>
    </source>
</evidence>
<feature type="compositionally biased region" description="Low complexity" evidence="6">
    <location>
        <begin position="20"/>
        <end position="34"/>
    </location>
</feature>
<dbReference type="Proteomes" id="UP001589750">
    <property type="component" value="Unassembled WGS sequence"/>
</dbReference>
<gene>
    <name evidence="10" type="ORF">ACFFRI_06535</name>
</gene>
<name>A0ABV5K7G9_9ACTN</name>
<evidence type="ECO:0000256" key="2">
    <source>
        <dbReference type="ARBA" id="ARBA00023015"/>
    </source>
</evidence>
<evidence type="ECO:0000256" key="4">
    <source>
        <dbReference type="ARBA" id="ARBA00023125"/>
    </source>
</evidence>
<feature type="region of interest" description="Disordered" evidence="6">
    <location>
        <begin position="1"/>
        <end position="38"/>
    </location>
</feature>
<keyword evidence="3" id="KW-0731">Sigma factor</keyword>
<dbReference type="Gene3D" id="1.10.10.10">
    <property type="entry name" value="Winged helix-like DNA-binding domain superfamily/Winged helix DNA-binding domain"/>
    <property type="match status" value="1"/>
</dbReference>
<dbReference type="InterPro" id="IPR041916">
    <property type="entry name" value="Anti_sigma_zinc_sf"/>
</dbReference>